<evidence type="ECO:0000313" key="1">
    <source>
        <dbReference type="EMBL" id="AGF78804.1"/>
    </source>
</evidence>
<protein>
    <submittedName>
        <fullName evidence="1">Uncharacterized protein</fullName>
    </submittedName>
</protein>
<evidence type="ECO:0000313" key="2">
    <source>
        <dbReference type="Proteomes" id="UP000011721"/>
    </source>
</evidence>
<name>M1NGP0_DESSD</name>
<dbReference type="HOGENOM" id="CLU_2769134_0_0_7"/>
<organism evidence="1 2">
    <name type="scientific">Desulfocapsa sulfexigens (strain DSM 10523 / SB164P1)</name>
    <dbReference type="NCBI Taxonomy" id="1167006"/>
    <lineage>
        <taxon>Bacteria</taxon>
        <taxon>Pseudomonadati</taxon>
        <taxon>Thermodesulfobacteriota</taxon>
        <taxon>Desulfobulbia</taxon>
        <taxon>Desulfobulbales</taxon>
        <taxon>Desulfocapsaceae</taxon>
        <taxon>Desulfocapsa</taxon>
    </lineage>
</organism>
<dbReference type="Proteomes" id="UP000011721">
    <property type="component" value="Chromosome"/>
</dbReference>
<proteinExistence type="predicted"/>
<dbReference type="KEGG" id="dsf:UWK_02264"/>
<dbReference type="AlphaFoldDB" id="M1NGP0"/>
<keyword evidence="2" id="KW-1185">Reference proteome</keyword>
<gene>
    <name evidence="1" type="ordered locus">UWK_02264</name>
</gene>
<reference evidence="2" key="1">
    <citation type="journal article" date="2013" name="Stand. Genomic Sci.">
        <title>Complete genome sequence of Desulfocapsa sulfexigens, a marine deltaproteobacterium specialized in disproportionating inorganic sulfur compounds.</title>
        <authorList>
            <person name="Finster K.W."/>
            <person name="Kjeldsen K.U."/>
            <person name="Kube M."/>
            <person name="Reinhardt R."/>
            <person name="Mussmann M."/>
            <person name="Amann R."/>
            <person name="Schreiber L."/>
        </authorList>
    </citation>
    <scope>NUCLEOTIDE SEQUENCE [LARGE SCALE GENOMIC DNA]</scope>
    <source>
        <strain evidence="2">DSM 10523 / SB164P1</strain>
    </source>
</reference>
<accession>M1NGP0</accession>
<dbReference type="STRING" id="1167006.UWK_02264"/>
<sequence length="69" mass="7660">MHVAINTLGLAWLIKVRISGIHQRVSMTTSRFILGIGVMSVMSNRSLRVPIDEGKRYAKTTTLYGDGLK</sequence>
<dbReference type="EMBL" id="CP003985">
    <property type="protein sequence ID" value="AGF78804.1"/>
    <property type="molecule type" value="Genomic_DNA"/>
</dbReference>